<evidence type="ECO:0000313" key="1">
    <source>
        <dbReference type="EMBL" id="CAD7001153.1"/>
    </source>
</evidence>
<keyword evidence="2" id="KW-1185">Reference proteome</keyword>
<dbReference type="AlphaFoldDB" id="A0A811UVS4"/>
<evidence type="ECO:0000313" key="2">
    <source>
        <dbReference type="Proteomes" id="UP000606786"/>
    </source>
</evidence>
<sequence length="72" mass="8127">ISNAYPNSHIGKELKCFQVMLNFYRRFLPNALEHQTTRQLFIGTEATKSNFAAYKSQLAKCAMLAHPLPNAA</sequence>
<accession>A0A811UVS4</accession>
<gene>
    <name evidence="1" type="ORF">CCAP1982_LOCUS9651</name>
</gene>
<protein>
    <submittedName>
        <fullName evidence="1">(Mediterranean fruit fly) hypothetical protein</fullName>
    </submittedName>
</protein>
<proteinExistence type="predicted"/>
<name>A0A811UVS4_CERCA</name>
<comment type="caution">
    <text evidence="1">The sequence shown here is derived from an EMBL/GenBank/DDBJ whole genome shotgun (WGS) entry which is preliminary data.</text>
</comment>
<dbReference type="Proteomes" id="UP000606786">
    <property type="component" value="Unassembled WGS sequence"/>
</dbReference>
<organism evidence="1 2">
    <name type="scientific">Ceratitis capitata</name>
    <name type="common">Mediterranean fruit fly</name>
    <name type="synonym">Tephritis capitata</name>
    <dbReference type="NCBI Taxonomy" id="7213"/>
    <lineage>
        <taxon>Eukaryota</taxon>
        <taxon>Metazoa</taxon>
        <taxon>Ecdysozoa</taxon>
        <taxon>Arthropoda</taxon>
        <taxon>Hexapoda</taxon>
        <taxon>Insecta</taxon>
        <taxon>Pterygota</taxon>
        <taxon>Neoptera</taxon>
        <taxon>Endopterygota</taxon>
        <taxon>Diptera</taxon>
        <taxon>Brachycera</taxon>
        <taxon>Muscomorpha</taxon>
        <taxon>Tephritoidea</taxon>
        <taxon>Tephritidae</taxon>
        <taxon>Ceratitis</taxon>
        <taxon>Ceratitis</taxon>
    </lineage>
</organism>
<reference evidence="1" key="1">
    <citation type="submission" date="2020-11" db="EMBL/GenBank/DDBJ databases">
        <authorList>
            <person name="Whitehead M."/>
        </authorList>
    </citation>
    <scope>NUCLEOTIDE SEQUENCE</scope>
    <source>
        <strain evidence="1">EGII</strain>
    </source>
</reference>
<feature type="non-terminal residue" evidence="1">
    <location>
        <position position="1"/>
    </location>
</feature>
<dbReference type="EMBL" id="CAJHJT010000023">
    <property type="protein sequence ID" value="CAD7001153.1"/>
    <property type="molecule type" value="Genomic_DNA"/>
</dbReference>